<reference evidence="3" key="1">
    <citation type="submission" date="2017-04" db="EMBL/GenBank/DDBJ databases">
        <authorList>
            <person name="Varghese N."/>
            <person name="Submissions S."/>
        </authorList>
    </citation>
    <scope>NUCLEOTIDE SEQUENCE [LARGE SCALE GENOMIC DNA]</scope>
    <source>
        <strain evidence="3">B5P</strain>
    </source>
</reference>
<dbReference type="RefSeq" id="WP_085464655.1">
    <property type="nucleotide sequence ID" value="NZ_FXBL01000004.1"/>
</dbReference>
<keyword evidence="3" id="KW-1185">Reference proteome</keyword>
<proteinExistence type="predicted"/>
<evidence type="ECO:0008006" key="4">
    <source>
        <dbReference type="Google" id="ProtNLM"/>
    </source>
</evidence>
<dbReference type="AlphaFoldDB" id="A0A1X7NX46"/>
<protein>
    <recommendedName>
        <fullName evidence="4">Mu-like prophage FluMu N-terminal domain-containing protein</fullName>
    </recommendedName>
</protein>
<gene>
    <name evidence="2" type="ORF">SAMN02982922_2746</name>
</gene>
<sequence>MAKASKPTRAVKVPDGAAVAEAAVGKSPVDAGGAQPDPALAEERVSSSVTNTQGKPPRPDEQDGSAEARPIQADTGAGDPDTNTPRGSSGTAREASSTDGGTTAETPSVGTQSGSPNGMFEEAMEEARAMYPCFFTASETWKAAHPGTLPTIVRISSKIEGFRRADLAHSKAPVDHSIFDFDPDRLERLLAEPNLRVEFA</sequence>
<dbReference type="SUPFAM" id="SSF160059">
    <property type="entry name" value="PriA/YqbF domain"/>
    <property type="match status" value="1"/>
</dbReference>
<evidence type="ECO:0000256" key="1">
    <source>
        <dbReference type="SAM" id="MobiDB-lite"/>
    </source>
</evidence>
<feature type="compositionally biased region" description="Polar residues" evidence="1">
    <location>
        <begin position="81"/>
        <end position="116"/>
    </location>
</feature>
<dbReference type="EMBL" id="FXBL01000004">
    <property type="protein sequence ID" value="SMH42476.1"/>
    <property type="molecule type" value="Genomic_DNA"/>
</dbReference>
<dbReference type="OrthoDB" id="5465462at2"/>
<organism evidence="2 3">
    <name type="scientific">Mesorhizobium australicum</name>
    <dbReference type="NCBI Taxonomy" id="536018"/>
    <lineage>
        <taxon>Bacteria</taxon>
        <taxon>Pseudomonadati</taxon>
        <taxon>Pseudomonadota</taxon>
        <taxon>Alphaproteobacteria</taxon>
        <taxon>Hyphomicrobiales</taxon>
        <taxon>Phyllobacteriaceae</taxon>
        <taxon>Mesorhizobium</taxon>
    </lineage>
</organism>
<name>A0A1X7NX46_9HYPH</name>
<evidence type="ECO:0000313" key="3">
    <source>
        <dbReference type="Proteomes" id="UP000193083"/>
    </source>
</evidence>
<evidence type="ECO:0000313" key="2">
    <source>
        <dbReference type="EMBL" id="SMH42476.1"/>
    </source>
</evidence>
<dbReference type="Proteomes" id="UP000193083">
    <property type="component" value="Unassembled WGS sequence"/>
</dbReference>
<accession>A0A1X7NX46</accession>
<feature type="region of interest" description="Disordered" evidence="1">
    <location>
        <begin position="22"/>
        <end position="118"/>
    </location>
</feature>